<evidence type="ECO:0000313" key="4">
    <source>
        <dbReference type="EMBL" id="KAK1401140.1"/>
    </source>
</evidence>
<evidence type="ECO:0000313" key="5">
    <source>
        <dbReference type="Proteomes" id="UP001237642"/>
    </source>
</evidence>
<comment type="caution">
    <text evidence="4">The sequence shown here is derived from an EMBL/GenBank/DDBJ whole genome shotgun (WGS) entry which is preliminary data.</text>
</comment>
<sequence>MISSLQLQCAGATKSTEFNIRIKNFKWEISLLNTKFLTCRNFGDEGLFFLAESLAYNQTLEEVNLSANGITGNGLKAFDGVLQSNFALKTLDLSGNPIGDEGAKMEEHLLEDKSDDSILLLLVIRIMDALGNYGSSEYDEWANHRQTWKHESASIIEPPINFIVSSHSEGKKRPRWALIDKAYMHCTWRSSQSTYHLFRTSGNISASDHVALLMDDLLNLCLYSYETANAASGMAVHDDCKLRFLDLKAKRTFRFVVYKIEEKQKQVVVEKVGEPALSYDDFAASLPADECRYAVYDFDFVLYHWNIIESFKEDYWTNLRLIATSGFPGKFSHSMLYFKNRRDANKRRPGDENYHPKTLYLPPQFLNSLTGGQRQWWEFKSINMDKLLFFKMGKFYELFEMDAHVGAKELDLQYMKGTQPHCGFPEKNFSMYIEKLAQKGYRVLVVEQIETPAQLDLRRKEQDSKDKVVKREICVVVTKEH</sequence>
<dbReference type="SUPFAM" id="SSF52047">
    <property type="entry name" value="RNI-like"/>
    <property type="match status" value="1"/>
</dbReference>
<dbReference type="InterPro" id="IPR001611">
    <property type="entry name" value="Leu-rich_rpt"/>
</dbReference>
<gene>
    <name evidence="4" type="ORF">POM88_000745</name>
</gene>
<dbReference type="InterPro" id="IPR029006">
    <property type="entry name" value="ADF-H/Gelsolin-like_dom_sf"/>
</dbReference>
<dbReference type="SMART" id="SM00102">
    <property type="entry name" value="ADF"/>
    <property type="match status" value="1"/>
</dbReference>
<protein>
    <recommendedName>
        <fullName evidence="3">ADF-H domain-containing protein</fullName>
    </recommendedName>
</protein>
<accession>A0AAD8JEU7</accession>
<proteinExistence type="inferred from homology"/>
<keyword evidence="5" id="KW-1185">Reference proteome</keyword>
<dbReference type="GO" id="GO:0030983">
    <property type="term" value="F:mismatched DNA binding"/>
    <property type="evidence" value="ECO:0007669"/>
    <property type="project" value="InterPro"/>
</dbReference>
<dbReference type="PROSITE" id="PS51263">
    <property type="entry name" value="ADF_H"/>
    <property type="match status" value="1"/>
</dbReference>
<dbReference type="AlphaFoldDB" id="A0AAD8JEU7"/>
<evidence type="ECO:0000256" key="1">
    <source>
        <dbReference type="ARBA" id="ARBA00006844"/>
    </source>
</evidence>
<name>A0AAD8JEU7_9APIA</name>
<keyword evidence="2" id="KW-0009">Actin-binding</keyword>
<dbReference type="GO" id="GO:0003779">
    <property type="term" value="F:actin binding"/>
    <property type="evidence" value="ECO:0007669"/>
    <property type="project" value="UniProtKB-KW"/>
</dbReference>
<dbReference type="InterPro" id="IPR016151">
    <property type="entry name" value="DNA_mismatch_repair_MutS_N"/>
</dbReference>
<dbReference type="SUPFAM" id="SSF55753">
    <property type="entry name" value="Actin depolymerizing proteins"/>
    <property type="match status" value="1"/>
</dbReference>
<dbReference type="SMART" id="SM00368">
    <property type="entry name" value="LRR_RI"/>
    <property type="match status" value="2"/>
</dbReference>
<dbReference type="Gene3D" id="3.40.1170.10">
    <property type="entry name" value="DNA repair protein MutS, domain I"/>
    <property type="match status" value="1"/>
</dbReference>
<dbReference type="GO" id="GO:0030042">
    <property type="term" value="P:actin filament depolymerization"/>
    <property type="evidence" value="ECO:0007669"/>
    <property type="project" value="InterPro"/>
</dbReference>
<dbReference type="SUPFAM" id="SSF55271">
    <property type="entry name" value="DNA repair protein MutS, domain I"/>
    <property type="match status" value="1"/>
</dbReference>
<feature type="domain" description="ADF-H" evidence="3">
    <location>
        <begin position="231"/>
        <end position="360"/>
    </location>
</feature>
<comment type="similarity">
    <text evidence="1">Belongs to the actin-binding proteins ADF family.</text>
</comment>
<dbReference type="Pfam" id="PF13516">
    <property type="entry name" value="LRR_6"/>
    <property type="match status" value="2"/>
</dbReference>
<dbReference type="Pfam" id="PF00241">
    <property type="entry name" value="Cofilin_ADF"/>
    <property type="match status" value="1"/>
</dbReference>
<dbReference type="Proteomes" id="UP001237642">
    <property type="component" value="Unassembled WGS sequence"/>
</dbReference>
<dbReference type="Pfam" id="PF01624">
    <property type="entry name" value="MutS_I"/>
    <property type="match status" value="1"/>
</dbReference>
<dbReference type="InterPro" id="IPR032675">
    <property type="entry name" value="LRR_dom_sf"/>
</dbReference>
<evidence type="ECO:0000256" key="2">
    <source>
        <dbReference type="ARBA" id="ARBA00023203"/>
    </source>
</evidence>
<dbReference type="GO" id="GO:0006298">
    <property type="term" value="P:mismatch repair"/>
    <property type="evidence" value="ECO:0007669"/>
    <property type="project" value="InterPro"/>
</dbReference>
<reference evidence="4" key="1">
    <citation type="submission" date="2023-02" db="EMBL/GenBank/DDBJ databases">
        <title>Genome of toxic invasive species Heracleum sosnowskyi carries increased number of genes despite the absence of recent whole-genome duplications.</title>
        <authorList>
            <person name="Schelkunov M."/>
            <person name="Shtratnikova V."/>
            <person name="Makarenko M."/>
            <person name="Klepikova A."/>
            <person name="Omelchenko D."/>
            <person name="Novikova G."/>
            <person name="Obukhova E."/>
            <person name="Bogdanov V."/>
            <person name="Penin A."/>
            <person name="Logacheva M."/>
        </authorList>
    </citation>
    <scope>NUCLEOTIDE SEQUENCE</scope>
    <source>
        <strain evidence="4">Hsosn_3</strain>
        <tissue evidence="4">Leaf</tissue>
    </source>
</reference>
<dbReference type="PANTHER" id="PTHR11913">
    <property type="entry name" value="COFILIN-RELATED"/>
    <property type="match status" value="1"/>
</dbReference>
<dbReference type="Gene3D" id="3.40.20.10">
    <property type="entry name" value="Severin"/>
    <property type="match status" value="1"/>
</dbReference>
<dbReference type="EMBL" id="JAUIZM010000001">
    <property type="protein sequence ID" value="KAK1401140.1"/>
    <property type="molecule type" value="Genomic_DNA"/>
</dbReference>
<dbReference type="GO" id="GO:0015629">
    <property type="term" value="C:actin cytoskeleton"/>
    <property type="evidence" value="ECO:0007669"/>
    <property type="project" value="InterPro"/>
</dbReference>
<dbReference type="InterPro" id="IPR017904">
    <property type="entry name" value="ADF/Cofilin"/>
</dbReference>
<reference evidence="4" key="2">
    <citation type="submission" date="2023-05" db="EMBL/GenBank/DDBJ databases">
        <authorList>
            <person name="Schelkunov M.I."/>
        </authorList>
    </citation>
    <scope>NUCLEOTIDE SEQUENCE</scope>
    <source>
        <strain evidence="4">Hsosn_3</strain>
        <tissue evidence="4">Leaf</tissue>
    </source>
</reference>
<dbReference type="GO" id="GO:0005524">
    <property type="term" value="F:ATP binding"/>
    <property type="evidence" value="ECO:0007669"/>
    <property type="project" value="InterPro"/>
</dbReference>
<organism evidence="4 5">
    <name type="scientific">Heracleum sosnowskyi</name>
    <dbReference type="NCBI Taxonomy" id="360622"/>
    <lineage>
        <taxon>Eukaryota</taxon>
        <taxon>Viridiplantae</taxon>
        <taxon>Streptophyta</taxon>
        <taxon>Embryophyta</taxon>
        <taxon>Tracheophyta</taxon>
        <taxon>Spermatophyta</taxon>
        <taxon>Magnoliopsida</taxon>
        <taxon>eudicotyledons</taxon>
        <taxon>Gunneridae</taxon>
        <taxon>Pentapetalae</taxon>
        <taxon>asterids</taxon>
        <taxon>campanulids</taxon>
        <taxon>Apiales</taxon>
        <taxon>Apiaceae</taxon>
        <taxon>Apioideae</taxon>
        <taxon>apioid superclade</taxon>
        <taxon>Tordylieae</taxon>
        <taxon>Tordyliinae</taxon>
        <taxon>Heracleum</taxon>
    </lineage>
</organism>
<dbReference type="Gene3D" id="3.80.10.10">
    <property type="entry name" value="Ribonuclease Inhibitor"/>
    <property type="match status" value="1"/>
</dbReference>
<dbReference type="InterPro" id="IPR007695">
    <property type="entry name" value="DNA_mismatch_repair_MutS-lik_N"/>
</dbReference>
<dbReference type="InterPro" id="IPR002108">
    <property type="entry name" value="ADF-H"/>
</dbReference>
<evidence type="ECO:0000259" key="3">
    <source>
        <dbReference type="PROSITE" id="PS51263"/>
    </source>
</evidence>